<name>A0ABY4VEN9_9GAMM</name>
<evidence type="ECO:0000256" key="2">
    <source>
        <dbReference type="ARBA" id="ARBA00023125"/>
    </source>
</evidence>
<sequence>MAVVVAMTGSGDGLMSPTYEIRSGTLAGFNTLVPQLGGIPSDFLAEVGLPADCMRRPDILIPISTLIDLLNLCVRELQCNDFGLRLAEQQGLRMLGVLGKLVLKEKDLDAALSASHRYMVLHNQADHWRIIERDSRLYAYRICHYEGLGVAEQYSELALGAACRLFRELAGADIRPRQVHFCHVPVSSLQRYREYFEAEVFFAQEYDCLVFDAEVLERPLNAASEGLVQYFEEFTQLLIQGQRGDIASQVRTLILQTLGAQQHNLAQVAQLVDTPVRTLQRHLRAAGTSFKQLLQEARMETARWHLRSSNIDIALLSASLGYTDTSAFSKAFRTVHGNSPLQWRKLQH</sequence>
<dbReference type="PANTHER" id="PTHR47894:SF4">
    <property type="entry name" value="HTH-TYPE TRANSCRIPTIONAL REGULATOR GADX"/>
    <property type="match status" value="1"/>
</dbReference>
<proteinExistence type="predicted"/>
<evidence type="ECO:0000256" key="1">
    <source>
        <dbReference type="ARBA" id="ARBA00023015"/>
    </source>
</evidence>
<protein>
    <submittedName>
        <fullName evidence="5">AraC family transcriptional regulator</fullName>
    </submittedName>
</protein>
<evidence type="ECO:0000313" key="6">
    <source>
        <dbReference type="Proteomes" id="UP001055658"/>
    </source>
</evidence>
<keyword evidence="2" id="KW-0238">DNA-binding</keyword>
<dbReference type="InterPro" id="IPR009057">
    <property type="entry name" value="Homeodomain-like_sf"/>
</dbReference>
<gene>
    <name evidence="5" type="ORF">MJO52_17895</name>
</gene>
<dbReference type="InterPro" id="IPR032687">
    <property type="entry name" value="AraC-type_N"/>
</dbReference>
<organism evidence="5 6">
    <name type="scientific">Microbulbifer variabilis</name>
    <dbReference type="NCBI Taxonomy" id="266805"/>
    <lineage>
        <taxon>Bacteria</taxon>
        <taxon>Pseudomonadati</taxon>
        <taxon>Pseudomonadota</taxon>
        <taxon>Gammaproteobacteria</taxon>
        <taxon>Cellvibrionales</taxon>
        <taxon>Microbulbiferaceae</taxon>
        <taxon>Microbulbifer</taxon>
    </lineage>
</organism>
<dbReference type="SUPFAM" id="SSF46689">
    <property type="entry name" value="Homeodomain-like"/>
    <property type="match status" value="1"/>
</dbReference>
<accession>A0ABY4VEN9</accession>
<dbReference type="Pfam" id="PF12833">
    <property type="entry name" value="HTH_18"/>
    <property type="match status" value="1"/>
</dbReference>
<dbReference type="Gene3D" id="1.10.10.60">
    <property type="entry name" value="Homeodomain-like"/>
    <property type="match status" value="1"/>
</dbReference>
<keyword evidence="6" id="KW-1185">Reference proteome</keyword>
<dbReference type="RefSeq" id="WP_252083317.1">
    <property type="nucleotide sequence ID" value="NZ_CP092418.1"/>
</dbReference>
<dbReference type="PANTHER" id="PTHR47894">
    <property type="entry name" value="HTH-TYPE TRANSCRIPTIONAL REGULATOR GADX"/>
    <property type="match status" value="1"/>
</dbReference>
<keyword evidence="3" id="KW-0804">Transcription</keyword>
<evidence type="ECO:0000256" key="3">
    <source>
        <dbReference type="ARBA" id="ARBA00023163"/>
    </source>
</evidence>
<reference evidence="5" key="1">
    <citation type="submission" date="2022-02" db="EMBL/GenBank/DDBJ databases">
        <title>Coral-associated bacteria.</title>
        <authorList>
            <person name="Tang K."/>
            <person name="Wang X."/>
        </authorList>
    </citation>
    <scope>NUCLEOTIDE SEQUENCE</scope>
    <source>
        <strain evidence="5">SCSIO 43006</strain>
    </source>
</reference>
<dbReference type="EMBL" id="CP092418">
    <property type="protein sequence ID" value="USD20912.1"/>
    <property type="molecule type" value="Genomic_DNA"/>
</dbReference>
<evidence type="ECO:0000313" key="5">
    <source>
        <dbReference type="EMBL" id="USD20912.1"/>
    </source>
</evidence>
<feature type="domain" description="HTH araC/xylS-type" evidence="4">
    <location>
        <begin position="248"/>
        <end position="346"/>
    </location>
</feature>
<dbReference type="Proteomes" id="UP001055658">
    <property type="component" value="Chromosome"/>
</dbReference>
<keyword evidence="1" id="KW-0805">Transcription regulation</keyword>
<dbReference type="SMART" id="SM00342">
    <property type="entry name" value="HTH_ARAC"/>
    <property type="match status" value="1"/>
</dbReference>
<dbReference type="Pfam" id="PF12625">
    <property type="entry name" value="Arabinose_bd"/>
    <property type="match status" value="1"/>
</dbReference>
<dbReference type="InterPro" id="IPR018060">
    <property type="entry name" value="HTH_AraC"/>
</dbReference>
<dbReference type="PROSITE" id="PS01124">
    <property type="entry name" value="HTH_ARAC_FAMILY_2"/>
    <property type="match status" value="1"/>
</dbReference>
<evidence type="ECO:0000259" key="4">
    <source>
        <dbReference type="PROSITE" id="PS01124"/>
    </source>
</evidence>